<organism evidence="1 2">
    <name type="scientific">Choanephora cucurbitarum</name>
    <dbReference type="NCBI Taxonomy" id="101091"/>
    <lineage>
        <taxon>Eukaryota</taxon>
        <taxon>Fungi</taxon>
        <taxon>Fungi incertae sedis</taxon>
        <taxon>Mucoromycota</taxon>
        <taxon>Mucoromycotina</taxon>
        <taxon>Mucoromycetes</taxon>
        <taxon>Mucorales</taxon>
        <taxon>Mucorineae</taxon>
        <taxon>Choanephoraceae</taxon>
        <taxon>Choanephoroideae</taxon>
        <taxon>Choanephora</taxon>
    </lineage>
</organism>
<reference evidence="1 2" key="1">
    <citation type="submission" date="2016-03" db="EMBL/GenBank/DDBJ databases">
        <title>Choanephora cucurbitarum.</title>
        <authorList>
            <person name="Min B."/>
            <person name="Park H."/>
            <person name="Park J.-H."/>
            <person name="Shin H.-D."/>
            <person name="Choi I.-G."/>
        </authorList>
    </citation>
    <scope>NUCLEOTIDE SEQUENCE [LARGE SCALE GENOMIC DNA]</scope>
    <source>
        <strain evidence="1 2">KUS-F28377</strain>
    </source>
</reference>
<dbReference type="AlphaFoldDB" id="A0A1C7NP21"/>
<comment type="caution">
    <text evidence="1">The sequence shown here is derived from an EMBL/GenBank/DDBJ whole genome shotgun (WGS) entry which is preliminary data.</text>
</comment>
<evidence type="ECO:0000313" key="2">
    <source>
        <dbReference type="Proteomes" id="UP000093000"/>
    </source>
</evidence>
<sequence length="295" mass="33740">MAVAQLASTECLEDCVKDKCGLIPYICLRGTNSLEGEVQQNLIRKFGYFGEDPEFTSAILVEYQLRHKFDHLDCLRQATQMADRDEEIQRLDFEKVEKSTMNLSPNSPVYSVDKDLTILKIKDIAFSENWFHSPHQRTKYTIIAAHTSGKKLLFGRLLEDVLETSTKIDPKFDHLAEKQNNSCEGERVFYKTSEHSEKYYGYWKEQKLTGTTRQVHYSTVSLIELPICEKIFASVHLPLTVPSLPSQGNNKSLLTVPIASIEVVVPEISVLKRTAPNHTYLLNCQFLHKVSQCQH</sequence>
<evidence type="ECO:0000313" key="1">
    <source>
        <dbReference type="EMBL" id="OBZ90206.1"/>
    </source>
</evidence>
<protein>
    <submittedName>
        <fullName evidence="1">Uncharacterized protein</fullName>
    </submittedName>
</protein>
<name>A0A1C7NP21_9FUNG</name>
<proteinExistence type="predicted"/>
<dbReference type="STRING" id="101091.A0A1C7NP21"/>
<gene>
    <name evidence="1" type="ORF">A0J61_01750</name>
</gene>
<dbReference type="OrthoDB" id="2267587at2759"/>
<keyword evidence="2" id="KW-1185">Reference proteome</keyword>
<dbReference type="InParanoid" id="A0A1C7NP21"/>
<accession>A0A1C7NP21</accession>
<dbReference type="EMBL" id="LUGH01000059">
    <property type="protein sequence ID" value="OBZ90206.1"/>
    <property type="molecule type" value="Genomic_DNA"/>
</dbReference>
<dbReference type="Proteomes" id="UP000093000">
    <property type="component" value="Unassembled WGS sequence"/>
</dbReference>